<evidence type="ECO:0000313" key="2">
    <source>
        <dbReference type="EMBL" id="KAG7599555.1"/>
    </source>
</evidence>
<comment type="caution">
    <text evidence="2">The sequence shown here is derived from an EMBL/GenBank/DDBJ whole genome shotgun (WGS) entry which is preliminary data.</text>
</comment>
<gene>
    <name evidence="2" type="ORF">ISN44_As06g037350</name>
</gene>
<sequence>MLIKSQRLTLFSPLFPKPRPFPVNSHQTLVTESVLTRRKLGAIDEKEERGSGETEHMGTDERDSEVHRSGDGDVDLWTVDESHRHGRHRPRKLHRTRCSWYAFQSYLYFRFSRTGTGPQ</sequence>
<feature type="region of interest" description="Disordered" evidence="1">
    <location>
        <begin position="41"/>
        <end position="76"/>
    </location>
</feature>
<organism evidence="2 3">
    <name type="scientific">Arabidopsis suecica</name>
    <name type="common">Swedish thale-cress</name>
    <name type="synonym">Cardaminopsis suecica</name>
    <dbReference type="NCBI Taxonomy" id="45249"/>
    <lineage>
        <taxon>Eukaryota</taxon>
        <taxon>Viridiplantae</taxon>
        <taxon>Streptophyta</taxon>
        <taxon>Embryophyta</taxon>
        <taxon>Tracheophyta</taxon>
        <taxon>Spermatophyta</taxon>
        <taxon>Magnoliopsida</taxon>
        <taxon>eudicotyledons</taxon>
        <taxon>Gunneridae</taxon>
        <taxon>Pentapetalae</taxon>
        <taxon>rosids</taxon>
        <taxon>malvids</taxon>
        <taxon>Brassicales</taxon>
        <taxon>Brassicaceae</taxon>
        <taxon>Camelineae</taxon>
        <taxon>Arabidopsis</taxon>
    </lineage>
</organism>
<feature type="compositionally biased region" description="Basic and acidic residues" evidence="1">
    <location>
        <begin position="41"/>
        <end position="71"/>
    </location>
</feature>
<keyword evidence="3" id="KW-1185">Reference proteome</keyword>
<dbReference type="Proteomes" id="UP000694251">
    <property type="component" value="Chromosome 6"/>
</dbReference>
<dbReference type="AlphaFoldDB" id="A0A8T2CJA0"/>
<proteinExistence type="predicted"/>
<reference evidence="2 3" key="1">
    <citation type="submission" date="2020-12" db="EMBL/GenBank/DDBJ databases">
        <title>Concerted genomic and epigenomic changes stabilize Arabidopsis allopolyploids.</title>
        <authorList>
            <person name="Chen Z."/>
        </authorList>
    </citation>
    <scope>NUCLEOTIDE SEQUENCE [LARGE SCALE GENOMIC DNA]</scope>
    <source>
        <strain evidence="2">As9502</strain>
        <tissue evidence="2">Leaf</tissue>
    </source>
</reference>
<evidence type="ECO:0000313" key="3">
    <source>
        <dbReference type="Proteomes" id="UP000694251"/>
    </source>
</evidence>
<dbReference type="EMBL" id="JAEFBJ010000006">
    <property type="protein sequence ID" value="KAG7599555.1"/>
    <property type="molecule type" value="Genomic_DNA"/>
</dbReference>
<evidence type="ECO:0000256" key="1">
    <source>
        <dbReference type="SAM" id="MobiDB-lite"/>
    </source>
</evidence>
<accession>A0A8T2CJA0</accession>
<protein>
    <submittedName>
        <fullName evidence="2">Uncharacterized protein</fullName>
    </submittedName>
</protein>
<name>A0A8T2CJA0_ARASU</name>